<feature type="transmembrane region" description="Helical" evidence="7">
    <location>
        <begin position="21"/>
        <end position="46"/>
    </location>
</feature>
<organism evidence="9 10">
    <name type="scientific">Streptomyces murinus</name>
    <dbReference type="NCBI Taxonomy" id="33900"/>
    <lineage>
        <taxon>Bacteria</taxon>
        <taxon>Bacillati</taxon>
        <taxon>Actinomycetota</taxon>
        <taxon>Actinomycetes</taxon>
        <taxon>Kitasatosporales</taxon>
        <taxon>Streptomycetaceae</taxon>
        <taxon>Streptomyces</taxon>
    </lineage>
</organism>
<dbReference type="CDD" id="cd17321">
    <property type="entry name" value="MFS_MMR_MDR_like"/>
    <property type="match status" value="1"/>
</dbReference>
<feature type="transmembrane region" description="Helical" evidence="7">
    <location>
        <begin position="178"/>
        <end position="199"/>
    </location>
</feature>
<feature type="region of interest" description="Disordered" evidence="6">
    <location>
        <begin position="468"/>
        <end position="501"/>
    </location>
</feature>
<feature type="transmembrane region" description="Helical" evidence="7">
    <location>
        <begin position="416"/>
        <end position="434"/>
    </location>
</feature>
<proteinExistence type="predicted"/>
<dbReference type="Proteomes" id="UP000577386">
    <property type="component" value="Unassembled WGS sequence"/>
</dbReference>
<feature type="transmembrane region" description="Helical" evidence="7">
    <location>
        <begin position="120"/>
        <end position="141"/>
    </location>
</feature>
<gene>
    <name evidence="9" type="ORF">HDA42_000185</name>
</gene>
<feature type="transmembrane region" description="Helical" evidence="7">
    <location>
        <begin position="58"/>
        <end position="78"/>
    </location>
</feature>
<evidence type="ECO:0000256" key="2">
    <source>
        <dbReference type="ARBA" id="ARBA00022692"/>
    </source>
</evidence>
<dbReference type="GO" id="GO:0022857">
    <property type="term" value="F:transmembrane transporter activity"/>
    <property type="evidence" value="ECO:0007669"/>
    <property type="project" value="InterPro"/>
</dbReference>
<dbReference type="Gene3D" id="1.20.1250.20">
    <property type="entry name" value="MFS general substrate transporter like domains"/>
    <property type="match status" value="1"/>
</dbReference>
<feature type="transmembrane region" description="Helical" evidence="7">
    <location>
        <begin position="281"/>
        <end position="301"/>
    </location>
</feature>
<evidence type="ECO:0000259" key="8">
    <source>
        <dbReference type="PROSITE" id="PS50850"/>
    </source>
</evidence>
<feature type="compositionally biased region" description="Gly residues" evidence="6">
    <location>
        <begin position="484"/>
        <end position="501"/>
    </location>
</feature>
<evidence type="ECO:0000256" key="4">
    <source>
        <dbReference type="ARBA" id="ARBA00023136"/>
    </source>
</evidence>
<keyword evidence="4 7" id="KW-0472">Membrane</keyword>
<dbReference type="GO" id="GO:0046677">
    <property type="term" value="P:response to antibiotic"/>
    <property type="evidence" value="ECO:0007669"/>
    <property type="project" value="UniProtKB-KW"/>
</dbReference>
<evidence type="ECO:0000313" key="10">
    <source>
        <dbReference type="Proteomes" id="UP000577386"/>
    </source>
</evidence>
<comment type="subcellular location">
    <subcellularLocation>
        <location evidence="1">Cell membrane</location>
        <topology evidence="1">Multi-pass membrane protein</topology>
    </subcellularLocation>
</comment>
<keyword evidence="3 7" id="KW-1133">Transmembrane helix</keyword>
<name>A0A7W3NI81_STRMR</name>
<keyword evidence="10" id="KW-1185">Reference proteome</keyword>
<dbReference type="RefSeq" id="WP_182774415.1">
    <property type="nucleotide sequence ID" value="NZ_BAAAHW010000072.1"/>
</dbReference>
<dbReference type="Pfam" id="PF07690">
    <property type="entry name" value="MFS_1"/>
    <property type="match status" value="1"/>
</dbReference>
<dbReference type="PANTHER" id="PTHR42718">
    <property type="entry name" value="MAJOR FACILITATOR SUPERFAMILY MULTIDRUG TRANSPORTER MFSC"/>
    <property type="match status" value="1"/>
</dbReference>
<dbReference type="InterPro" id="IPR036259">
    <property type="entry name" value="MFS_trans_sf"/>
</dbReference>
<dbReference type="SUPFAM" id="SSF103473">
    <property type="entry name" value="MFS general substrate transporter"/>
    <property type="match status" value="2"/>
</dbReference>
<keyword evidence="2 7" id="KW-0812">Transmembrane</keyword>
<accession>A0A7W3NI81</accession>
<evidence type="ECO:0000313" key="9">
    <source>
        <dbReference type="EMBL" id="MBA9051010.1"/>
    </source>
</evidence>
<dbReference type="PANTHER" id="PTHR42718:SF48">
    <property type="entry name" value="CONSERVED TWO-DOMAIN MEMBRANE PROTEIN-RELATED"/>
    <property type="match status" value="1"/>
</dbReference>
<feature type="transmembrane region" description="Helical" evidence="7">
    <location>
        <begin position="446"/>
        <end position="465"/>
    </location>
</feature>
<comment type="caution">
    <text evidence="9">The sequence shown here is derived from an EMBL/GenBank/DDBJ whole genome shotgun (WGS) entry which is preliminary data.</text>
</comment>
<evidence type="ECO:0000256" key="6">
    <source>
        <dbReference type="SAM" id="MobiDB-lite"/>
    </source>
</evidence>
<keyword evidence="5" id="KW-0046">Antibiotic resistance</keyword>
<evidence type="ECO:0000256" key="1">
    <source>
        <dbReference type="ARBA" id="ARBA00004651"/>
    </source>
</evidence>
<evidence type="ECO:0000256" key="3">
    <source>
        <dbReference type="ARBA" id="ARBA00022989"/>
    </source>
</evidence>
<dbReference type="GO" id="GO:0005886">
    <property type="term" value="C:plasma membrane"/>
    <property type="evidence" value="ECO:0007669"/>
    <property type="project" value="UniProtKB-SubCell"/>
</dbReference>
<sequence length="501" mass="51005">MSLPDGRTADTPGPAEERPRLGVVFTVIAAGVAMANLDVFIVNVALPDIGHQFSGTSLASLSWVLNAYAVVFAALLVPAGNFADRVNPRIAYLSGIALFTLSSVLCALAPGIWLLVGARVLQAVGAAMLIPSSLGLLLATAPPEKRLASVRGWTAISGVASALGPVLGGLLTDLSWHWVFLVNVPIGVAALLGGLRVLPRVAARDLPRADVLGAAVLTAAIALIALGLVRGDDWGWASEKFLGALVLGVLGLVWFTVRSARHASPVLPLPLFRFRGFSPSSFSNVLFAVAFAAMLLSTVLWCQDVWHWSAVRTGLAIFPGTLLPPALAMSIGPVIHRFGSSVVAFTGCVVFGAGIAWWLTLLEPDAGYAGGMLPGMLLTGIGVGLTLPTLISAGVSGLPPQSFSTGSGVITMARQAGTVLGISLLVATMGSGAAHQVDSFDRGWEMTLAATAAAAIACFFVGSVGKTPRTTRPAQPAQPAEATGTGGSGGGGQASEGAGGA</sequence>
<feature type="domain" description="Major facilitator superfamily (MFS) profile" evidence="8">
    <location>
        <begin position="24"/>
        <end position="469"/>
    </location>
</feature>
<evidence type="ECO:0000256" key="7">
    <source>
        <dbReference type="SAM" id="Phobius"/>
    </source>
</evidence>
<dbReference type="InterPro" id="IPR011701">
    <property type="entry name" value="MFS"/>
</dbReference>
<feature type="transmembrane region" description="Helical" evidence="7">
    <location>
        <begin position="313"/>
        <end position="335"/>
    </location>
</feature>
<evidence type="ECO:0000256" key="5">
    <source>
        <dbReference type="ARBA" id="ARBA00023251"/>
    </source>
</evidence>
<feature type="transmembrane region" description="Helical" evidence="7">
    <location>
        <begin position="90"/>
        <end position="114"/>
    </location>
</feature>
<feature type="transmembrane region" description="Helical" evidence="7">
    <location>
        <begin position="342"/>
        <end position="360"/>
    </location>
</feature>
<feature type="transmembrane region" description="Helical" evidence="7">
    <location>
        <begin position="153"/>
        <end position="172"/>
    </location>
</feature>
<reference evidence="9 10" key="1">
    <citation type="submission" date="2020-08" db="EMBL/GenBank/DDBJ databases">
        <title>Sequencing the genomes of 1000 actinobacteria strains.</title>
        <authorList>
            <person name="Klenk H.-P."/>
        </authorList>
    </citation>
    <scope>NUCLEOTIDE SEQUENCE [LARGE SCALE GENOMIC DNA]</scope>
    <source>
        <strain evidence="9 10">DSM 41827</strain>
    </source>
</reference>
<dbReference type="Gene3D" id="1.20.1720.10">
    <property type="entry name" value="Multidrug resistance protein D"/>
    <property type="match status" value="1"/>
</dbReference>
<dbReference type="EMBL" id="JACJIJ010000001">
    <property type="protein sequence ID" value="MBA9051010.1"/>
    <property type="molecule type" value="Genomic_DNA"/>
</dbReference>
<feature type="transmembrane region" description="Helical" evidence="7">
    <location>
        <begin position="372"/>
        <end position="395"/>
    </location>
</feature>
<dbReference type="AlphaFoldDB" id="A0A7W3NI81"/>
<protein>
    <submittedName>
        <fullName evidence="9">EmrB/QacA subfamily drug resistance transporter</fullName>
    </submittedName>
</protein>
<dbReference type="InterPro" id="IPR020846">
    <property type="entry name" value="MFS_dom"/>
</dbReference>
<dbReference type="PROSITE" id="PS50850">
    <property type="entry name" value="MFS"/>
    <property type="match status" value="1"/>
</dbReference>
<feature type="transmembrane region" description="Helical" evidence="7">
    <location>
        <begin position="211"/>
        <end position="229"/>
    </location>
</feature>
<feature type="transmembrane region" description="Helical" evidence="7">
    <location>
        <begin position="241"/>
        <end position="260"/>
    </location>
</feature>